<evidence type="ECO:0000313" key="2">
    <source>
        <dbReference type="EMBL" id="OGD79093.1"/>
    </source>
</evidence>
<evidence type="ECO:0000313" key="3">
    <source>
        <dbReference type="Proteomes" id="UP000176682"/>
    </source>
</evidence>
<comment type="caution">
    <text evidence="2">The sequence shown here is derived from an EMBL/GenBank/DDBJ whole genome shotgun (WGS) entry which is preliminary data.</text>
</comment>
<keyword evidence="1" id="KW-1133">Transmembrane helix</keyword>
<dbReference type="EMBL" id="MFAM01000026">
    <property type="protein sequence ID" value="OGD79093.1"/>
    <property type="molecule type" value="Genomic_DNA"/>
</dbReference>
<proteinExistence type="predicted"/>
<keyword evidence="1" id="KW-0812">Transmembrane</keyword>
<dbReference type="InterPro" id="IPR027981">
    <property type="entry name" value="DUF4446"/>
</dbReference>
<name>A0A1F5FHK8_9BACT</name>
<keyword evidence="1" id="KW-0472">Membrane</keyword>
<feature type="transmembrane region" description="Helical" evidence="1">
    <location>
        <begin position="24"/>
        <end position="46"/>
    </location>
</feature>
<reference evidence="2 3" key="1">
    <citation type="journal article" date="2016" name="Nat. Commun.">
        <title>Thousands of microbial genomes shed light on interconnected biogeochemical processes in an aquifer system.</title>
        <authorList>
            <person name="Anantharaman K."/>
            <person name="Brown C.T."/>
            <person name="Hug L.A."/>
            <person name="Sharon I."/>
            <person name="Castelle C.J."/>
            <person name="Probst A.J."/>
            <person name="Thomas B.C."/>
            <person name="Singh A."/>
            <person name="Wilkins M.J."/>
            <person name="Karaoz U."/>
            <person name="Brodie E.L."/>
            <person name="Williams K.H."/>
            <person name="Hubbard S.S."/>
            <person name="Banfield J.F."/>
        </authorList>
    </citation>
    <scope>NUCLEOTIDE SEQUENCE [LARGE SCALE GENOMIC DNA]</scope>
</reference>
<dbReference type="Pfam" id="PF14584">
    <property type="entry name" value="DUF4446"/>
    <property type="match status" value="1"/>
</dbReference>
<accession>A0A1F5FHK8</accession>
<sequence length="177" mass="20301">MWPLYHLLAHELPLPYNQTNMTELPLTLIIAAVLLGWNLILTWLVFTTRSHYHRLTKDTKSADLTTAMNNILKQEKLNYQANAVTAQELKTHVHHSRLHFQKLGFMRFNPFTDTGGDQSFVLSLLDETNSGFVISSLHSRENTRLYAKKIIKGEAPDQILSKEEKHILQEAIKSHAS</sequence>
<dbReference type="AlphaFoldDB" id="A0A1F5FHK8"/>
<evidence type="ECO:0008006" key="4">
    <source>
        <dbReference type="Google" id="ProtNLM"/>
    </source>
</evidence>
<protein>
    <recommendedName>
        <fullName evidence="4">DUF4446 domain-containing protein</fullName>
    </recommendedName>
</protein>
<organism evidence="2 3">
    <name type="scientific">Candidatus Collierbacteria bacterium RIFOXYB1_FULL_49_13</name>
    <dbReference type="NCBI Taxonomy" id="1817728"/>
    <lineage>
        <taxon>Bacteria</taxon>
        <taxon>Candidatus Collieribacteriota</taxon>
    </lineage>
</organism>
<dbReference type="Proteomes" id="UP000176682">
    <property type="component" value="Unassembled WGS sequence"/>
</dbReference>
<evidence type="ECO:0000256" key="1">
    <source>
        <dbReference type="SAM" id="Phobius"/>
    </source>
</evidence>
<gene>
    <name evidence="2" type="ORF">A2368_00810</name>
</gene>